<dbReference type="EMBL" id="HBEZ01051554">
    <property type="protein sequence ID" value="CAD8653607.1"/>
    <property type="molecule type" value="Transcribed_RNA"/>
</dbReference>
<proteinExistence type="predicted"/>
<feature type="region of interest" description="Disordered" evidence="1">
    <location>
        <begin position="178"/>
        <end position="216"/>
    </location>
</feature>
<gene>
    <name evidence="2" type="ORF">CCUR1050_LOCUS28255</name>
    <name evidence="3" type="ORF">CCUR1050_LOCUS28256</name>
</gene>
<dbReference type="AlphaFoldDB" id="A0A6T8CNG5"/>
<sequence length="872" mass="97329">MAFKEPPTRGIWGCPVTQKKEMPITYKELLTLHSNTLKAAAMNSAIKEPARNPELNPTLYNKYLKFQSAYKVRLQYLKEGDFATPERENEDKCMPPLLFHYDIKIRAEAQQPDTNYRKDYSCAFDASRIQQYEMENINFSTHMKSATAFASLRDLILMDIAYLHLRTVKWAPKQAAHLTGDGHRSDDDDARPPLTQLEGPQQLSQAEAPTRDDADIDFTKWDPTDVKSVPWLELKTSMTGSDAMITEDSPPYMIPAILLASQALAATPDNLPDGLKAYYDVCKERIELFYGQELESLLGTTGNGAVNNAWKTDSRSRQYTDAELEYIAVLQEIRMTAVQKDAVKHLANICAASAASELAKQGVSTAGGRSEAETEVREPRHRHAKDVAVATTAASKGGSANTPPLPSKPAPAAGSGRGRGKARAAVKPAYLRTDSVPALASASPADKPITKRPGRKSQSSSAVVSATTGRVLVGQVEMNKMFPKSYAARKPVKDRPVEMTISQAWHVAMLSLKGYDLPLGRTVSEKATRQQVFDIIAPYFLSSEDMEVVAEANPEEMAHWLETFTNTQKGLVHTSLNVATKSYLIDRYFPSKGSIPTPEHAAELGLPSGKSILSRWTNASGGLKHAFLIPNIWRAGSSTQVQDEEEEAARKKPRRETEKGALYEDYTFLVHQFIAHLRRVHPSKPEIMLKVEGFDDKVSVKAADPLAPHPMPLYYMHSKMPMYNNKFFVFWDQVIAECFARTIPWFVVRSQKALDRLFALEFESADGTKVPFLSAQTLHIVDRLLWMAPFATATDLNEACRRADVSHETRNRFLTKMLDEHSAPGSREQLRKLWSDWLKEQYPTTAEEGANPERMMNEAETPEVSDEEGNGN</sequence>
<evidence type="ECO:0000256" key="1">
    <source>
        <dbReference type="SAM" id="MobiDB-lite"/>
    </source>
</evidence>
<accession>A0A6T8CNG5</accession>
<organism evidence="3">
    <name type="scientific">Cryptomonas curvata</name>
    <dbReference type="NCBI Taxonomy" id="233186"/>
    <lineage>
        <taxon>Eukaryota</taxon>
        <taxon>Cryptophyceae</taxon>
        <taxon>Cryptomonadales</taxon>
        <taxon>Cryptomonadaceae</taxon>
        <taxon>Cryptomonas</taxon>
    </lineage>
</organism>
<dbReference type="EMBL" id="HBEZ01051553">
    <property type="protein sequence ID" value="CAD8653606.1"/>
    <property type="molecule type" value="Transcribed_RNA"/>
</dbReference>
<evidence type="ECO:0000313" key="2">
    <source>
        <dbReference type="EMBL" id="CAD8653606.1"/>
    </source>
</evidence>
<feature type="region of interest" description="Disordered" evidence="1">
    <location>
        <begin position="843"/>
        <end position="872"/>
    </location>
</feature>
<name>A0A6T8CNG5_9CRYP</name>
<feature type="region of interest" description="Disordered" evidence="1">
    <location>
        <begin position="360"/>
        <end position="463"/>
    </location>
</feature>
<feature type="compositionally biased region" description="Polar residues" evidence="1">
    <location>
        <begin position="198"/>
        <end position="207"/>
    </location>
</feature>
<feature type="compositionally biased region" description="Acidic residues" evidence="1">
    <location>
        <begin position="860"/>
        <end position="872"/>
    </location>
</feature>
<protein>
    <submittedName>
        <fullName evidence="3">Uncharacterized protein</fullName>
    </submittedName>
</protein>
<feature type="compositionally biased region" description="Polar residues" evidence="1">
    <location>
        <begin position="392"/>
        <end position="402"/>
    </location>
</feature>
<reference evidence="3" key="1">
    <citation type="submission" date="2021-01" db="EMBL/GenBank/DDBJ databases">
        <authorList>
            <person name="Corre E."/>
            <person name="Pelletier E."/>
            <person name="Niang G."/>
            <person name="Scheremetjew M."/>
            <person name="Finn R."/>
            <person name="Kale V."/>
            <person name="Holt S."/>
            <person name="Cochrane G."/>
            <person name="Meng A."/>
            <person name="Brown T."/>
            <person name="Cohen L."/>
        </authorList>
    </citation>
    <scope>NUCLEOTIDE SEQUENCE</scope>
    <source>
        <strain evidence="3">CCAP979/52</strain>
    </source>
</reference>
<evidence type="ECO:0000313" key="3">
    <source>
        <dbReference type="EMBL" id="CAD8653607.1"/>
    </source>
</evidence>